<reference evidence="5" key="1">
    <citation type="submission" date="2021-01" db="EMBL/GenBank/DDBJ databases">
        <authorList>
            <person name="Corre E."/>
            <person name="Pelletier E."/>
            <person name="Niang G."/>
            <person name="Scheremetjew M."/>
            <person name="Finn R."/>
            <person name="Kale V."/>
            <person name="Holt S."/>
            <person name="Cochrane G."/>
            <person name="Meng A."/>
            <person name="Brown T."/>
            <person name="Cohen L."/>
        </authorList>
    </citation>
    <scope>NUCLEOTIDE SEQUENCE</scope>
    <source>
        <strain evidence="5">CCMP1756</strain>
    </source>
</reference>
<dbReference type="PANTHER" id="PTHR46193">
    <property type="entry name" value="6-PHOSPHOGLUCONATE PHOSPHATASE"/>
    <property type="match status" value="1"/>
</dbReference>
<evidence type="ECO:0000313" key="6">
    <source>
        <dbReference type="EMBL" id="CAH0370181.1"/>
    </source>
</evidence>
<dbReference type="Pfam" id="PF00702">
    <property type="entry name" value="Hydrolase"/>
    <property type="match status" value="1"/>
</dbReference>
<evidence type="ECO:0000256" key="2">
    <source>
        <dbReference type="ARBA" id="ARBA00022723"/>
    </source>
</evidence>
<organism evidence="5">
    <name type="scientific">Pelagomonas calceolata</name>
    <dbReference type="NCBI Taxonomy" id="35677"/>
    <lineage>
        <taxon>Eukaryota</taxon>
        <taxon>Sar</taxon>
        <taxon>Stramenopiles</taxon>
        <taxon>Ochrophyta</taxon>
        <taxon>Pelagophyceae</taxon>
        <taxon>Pelagomonadales</taxon>
        <taxon>Pelagomonadaceae</taxon>
        <taxon>Pelagomonas</taxon>
    </lineage>
</organism>
<keyword evidence="3" id="KW-0460">Magnesium</keyword>
<dbReference type="Gene3D" id="1.10.150.240">
    <property type="entry name" value="Putative phosphatase, domain 2"/>
    <property type="match status" value="1"/>
</dbReference>
<protein>
    <submittedName>
        <fullName evidence="5">Uncharacterized protein</fullName>
    </submittedName>
</protein>
<evidence type="ECO:0000256" key="3">
    <source>
        <dbReference type="ARBA" id="ARBA00022842"/>
    </source>
</evidence>
<dbReference type="NCBIfam" id="TIGR01509">
    <property type="entry name" value="HAD-SF-IA-v3"/>
    <property type="match status" value="1"/>
</dbReference>
<dbReference type="InterPro" id="IPR006439">
    <property type="entry name" value="HAD-SF_hydro_IA"/>
</dbReference>
<evidence type="ECO:0000313" key="5">
    <source>
        <dbReference type="EMBL" id="CAE0705395.1"/>
    </source>
</evidence>
<dbReference type="InterPro" id="IPR023198">
    <property type="entry name" value="PGP-like_dom2"/>
</dbReference>
<dbReference type="EMBL" id="HBIW01024153">
    <property type="protein sequence ID" value="CAE0705395.1"/>
    <property type="molecule type" value="Transcribed_RNA"/>
</dbReference>
<dbReference type="Proteomes" id="UP000789595">
    <property type="component" value="Unassembled WGS sequence"/>
</dbReference>
<dbReference type="GO" id="GO:0046872">
    <property type="term" value="F:metal ion binding"/>
    <property type="evidence" value="ECO:0007669"/>
    <property type="project" value="UniProtKB-KW"/>
</dbReference>
<dbReference type="InterPro" id="IPR023214">
    <property type="entry name" value="HAD_sf"/>
</dbReference>
<dbReference type="SFLD" id="SFLDS00003">
    <property type="entry name" value="Haloacid_Dehalogenase"/>
    <property type="match status" value="1"/>
</dbReference>
<dbReference type="InterPro" id="IPR051600">
    <property type="entry name" value="Beta-PGM-like"/>
</dbReference>
<reference evidence="6" key="2">
    <citation type="submission" date="2021-11" db="EMBL/GenBank/DDBJ databases">
        <authorList>
            <consortium name="Genoscope - CEA"/>
            <person name="William W."/>
        </authorList>
    </citation>
    <scope>NUCLEOTIDE SEQUENCE</scope>
</reference>
<proteinExistence type="predicted"/>
<keyword evidence="4" id="KW-0119">Carbohydrate metabolism</keyword>
<dbReference type="SUPFAM" id="SSF56784">
    <property type="entry name" value="HAD-like"/>
    <property type="match status" value="1"/>
</dbReference>
<comment type="cofactor">
    <cofactor evidence="1">
        <name>Mg(2+)</name>
        <dbReference type="ChEBI" id="CHEBI:18420"/>
    </cofactor>
</comment>
<dbReference type="Gene3D" id="3.40.50.1000">
    <property type="entry name" value="HAD superfamily/HAD-like"/>
    <property type="match status" value="1"/>
</dbReference>
<dbReference type="AlphaFoldDB" id="A0A7S4A797"/>
<evidence type="ECO:0000313" key="7">
    <source>
        <dbReference type="Proteomes" id="UP000789595"/>
    </source>
</evidence>
<dbReference type="SFLD" id="SFLDG01129">
    <property type="entry name" value="C1.5:_HAD__Beta-PGM__Phosphata"/>
    <property type="match status" value="1"/>
</dbReference>
<sequence>MGLFQSKPKAACLLDIDGTLALTDPLYVKAFQDLMAAEGVSGVDEAWFAEHVAGKVDSVVFKNVLPGAVDDGRANAASKEKDRLFCARVASDGCDIVPGLSSFFTTCRAENIPCCAVSNAQRGGCEAVLKHVKAHCPDASSAIRDLVVGAECARAKPHPDPYIEGASRVGLPPSRCIVFEDSRTGIKAGVAAGCVVVGLTTSMTASAMREAGCAATVRDWSEVTAEFLQGLLA</sequence>
<keyword evidence="2" id="KW-0479">Metal-binding</keyword>
<dbReference type="OrthoDB" id="40579at2759"/>
<name>A0A7S4A797_9STRA</name>
<dbReference type="GO" id="GO:0003824">
    <property type="term" value="F:catalytic activity"/>
    <property type="evidence" value="ECO:0007669"/>
    <property type="project" value="UniProtKB-ARBA"/>
</dbReference>
<evidence type="ECO:0000256" key="1">
    <source>
        <dbReference type="ARBA" id="ARBA00001946"/>
    </source>
</evidence>
<evidence type="ECO:0000256" key="4">
    <source>
        <dbReference type="ARBA" id="ARBA00023277"/>
    </source>
</evidence>
<keyword evidence="7" id="KW-1185">Reference proteome</keyword>
<dbReference type="InterPro" id="IPR036412">
    <property type="entry name" value="HAD-like_sf"/>
</dbReference>
<gene>
    <name evidence="5" type="ORF">PCAL00307_LOCUS20844</name>
    <name evidence="6" type="ORF">PECAL_3P00500</name>
</gene>
<dbReference type="PANTHER" id="PTHR46193:SF18">
    <property type="entry name" value="HEXITOL PHOSPHATASE B"/>
    <property type="match status" value="1"/>
</dbReference>
<dbReference type="EMBL" id="CAKKNE010000003">
    <property type="protein sequence ID" value="CAH0370181.1"/>
    <property type="molecule type" value="Genomic_DNA"/>
</dbReference>
<accession>A0A7S4A797</accession>